<dbReference type="OrthoDB" id="1837948at2759"/>
<reference evidence="3" key="2">
    <citation type="submission" date="2025-04" db="UniProtKB">
        <authorList>
            <consortium name="RefSeq"/>
        </authorList>
    </citation>
    <scope>IDENTIFICATION</scope>
    <source>
        <tissue evidence="4">Leaf</tissue>
    </source>
</reference>
<keyword evidence="1" id="KW-1133">Transmembrane helix</keyword>
<keyword evidence="2" id="KW-1185">Reference proteome</keyword>
<gene>
    <name evidence="3 4" type="primary">LOC110797435</name>
</gene>
<accession>A0A9R0J0D7</accession>
<evidence type="ECO:0000313" key="3">
    <source>
        <dbReference type="RefSeq" id="XP_021858243.1"/>
    </source>
</evidence>
<keyword evidence="1" id="KW-0472">Membrane</keyword>
<dbReference type="AlphaFoldDB" id="A0A9R0J0D7"/>
<dbReference type="RefSeq" id="XP_021858243.1">
    <property type="nucleotide sequence ID" value="XM_022002551.1"/>
</dbReference>
<dbReference type="Proteomes" id="UP000813463">
    <property type="component" value="Chromosome 6"/>
</dbReference>
<evidence type="ECO:0000313" key="4">
    <source>
        <dbReference type="RefSeq" id="XP_056688379.1"/>
    </source>
</evidence>
<protein>
    <submittedName>
        <fullName evidence="3">Uncharacterized protein LOC110797435</fullName>
    </submittedName>
</protein>
<reference evidence="2" key="1">
    <citation type="journal article" date="2021" name="Nat. Commun.">
        <title>Genomic analyses provide insights into spinach domestication and the genetic basis of agronomic traits.</title>
        <authorList>
            <person name="Cai X."/>
            <person name="Sun X."/>
            <person name="Xu C."/>
            <person name="Sun H."/>
            <person name="Wang X."/>
            <person name="Ge C."/>
            <person name="Zhang Z."/>
            <person name="Wang Q."/>
            <person name="Fei Z."/>
            <person name="Jiao C."/>
            <person name="Wang Q."/>
        </authorList>
    </citation>
    <scope>NUCLEOTIDE SEQUENCE [LARGE SCALE GENOMIC DNA]</scope>
    <source>
        <strain evidence="2">cv. Varoflay</strain>
    </source>
</reference>
<dbReference type="KEGG" id="soe:110797435"/>
<sequence>MGGETDHSKVDNISQLLMSEDKLRDLAWLMYLQEAQRIQTIKFRSVYHRIQYLRDCRKTYESAIQILDFAEQIEFLKRKRDLQQDDKVDDSISSACDHLKEFANISVGVACRALPSFHIRHEYLKKIREYVQETHTALDRIKSFVVDGALGVQCLRAENIVGELMEHKQLSLDFLKSRQIPSTIRKRFSRRIYKHPTDNLFNHVVVKYKAKAAARRNSSETEGGTNREVSETNTAEIEGVTLEESVEIQNLETLEVYDEIAVKAGKRSYANLAKGAKWFGRALIIFQMGMIVYDTIESDHPVQTAVKETVEFGASVAGGIAGEMIGTAATVSLFAATGIATTTVVASVAVLAASIITGVVLAVAVGALTGYLISKFFESGGETSKAPKTPTTTTTTTLPSLKKCVIRHPTTEHLVIHVAKMPDAERLARRLTAGARVGVYTVPDQTTEADHTDKTTTAHHQSLEKAFGGARDPIIYRYKSPY</sequence>
<organism evidence="2 3">
    <name type="scientific">Spinacia oleracea</name>
    <name type="common">Spinach</name>
    <dbReference type="NCBI Taxonomy" id="3562"/>
    <lineage>
        <taxon>Eukaryota</taxon>
        <taxon>Viridiplantae</taxon>
        <taxon>Streptophyta</taxon>
        <taxon>Embryophyta</taxon>
        <taxon>Tracheophyta</taxon>
        <taxon>Spermatophyta</taxon>
        <taxon>Magnoliopsida</taxon>
        <taxon>eudicotyledons</taxon>
        <taxon>Gunneridae</taxon>
        <taxon>Pentapetalae</taxon>
        <taxon>Caryophyllales</taxon>
        <taxon>Chenopodiaceae</taxon>
        <taxon>Chenopodioideae</taxon>
        <taxon>Anserineae</taxon>
        <taxon>Spinacia</taxon>
    </lineage>
</organism>
<evidence type="ECO:0000313" key="2">
    <source>
        <dbReference type="Proteomes" id="UP000813463"/>
    </source>
</evidence>
<feature type="transmembrane region" description="Helical" evidence="1">
    <location>
        <begin position="348"/>
        <end position="373"/>
    </location>
</feature>
<dbReference type="RefSeq" id="XP_056688379.1">
    <property type="nucleotide sequence ID" value="XM_056832401.1"/>
</dbReference>
<keyword evidence="1" id="KW-0812">Transmembrane</keyword>
<name>A0A9R0J0D7_SPIOL</name>
<dbReference type="GeneID" id="110797435"/>
<proteinExistence type="predicted"/>
<evidence type="ECO:0000256" key="1">
    <source>
        <dbReference type="SAM" id="Phobius"/>
    </source>
</evidence>